<dbReference type="Gene3D" id="2.110.10.10">
    <property type="entry name" value="Hemopexin-like domain"/>
    <property type="match status" value="2"/>
</dbReference>
<organism evidence="1 2">
    <name type="scientific">Streptomyces thermocarboxydovorans</name>
    <dbReference type="NCBI Taxonomy" id="59298"/>
    <lineage>
        <taxon>Bacteria</taxon>
        <taxon>Bacillati</taxon>
        <taxon>Actinomycetota</taxon>
        <taxon>Actinomycetes</taxon>
        <taxon>Kitasatosporales</taxon>
        <taxon>Streptomycetaceae</taxon>
        <taxon>Streptomyces</taxon>
    </lineage>
</organism>
<protein>
    <recommendedName>
        <fullName evidence="3">Hemopexin</fullName>
    </recommendedName>
</protein>
<comment type="caution">
    <text evidence="1">The sequence shown here is derived from an EMBL/GenBank/DDBJ whole genome shotgun (WGS) entry which is preliminary data.</text>
</comment>
<dbReference type="EMBL" id="BAAAGU010000031">
    <property type="protein sequence ID" value="GAA0651568.1"/>
    <property type="molecule type" value="Genomic_DNA"/>
</dbReference>
<dbReference type="SUPFAM" id="SSF50923">
    <property type="entry name" value="Hemopexin-like domain"/>
    <property type="match status" value="1"/>
</dbReference>
<evidence type="ECO:0000313" key="2">
    <source>
        <dbReference type="Proteomes" id="UP001500724"/>
    </source>
</evidence>
<accession>A0ABP3SQD1</accession>
<dbReference type="Proteomes" id="UP001500724">
    <property type="component" value="Unassembled WGS sequence"/>
</dbReference>
<dbReference type="SMART" id="SM00120">
    <property type="entry name" value="HX"/>
    <property type="match status" value="4"/>
</dbReference>
<name>A0ABP3SQD1_9ACTN</name>
<gene>
    <name evidence="1" type="ORF">GCM10009535_32280</name>
</gene>
<keyword evidence="2" id="KW-1185">Reference proteome</keyword>
<evidence type="ECO:0008006" key="3">
    <source>
        <dbReference type="Google" id="ProtNLM"/>
    </source>
</evidence>
<reference evidence="2" key="1">
    <citation type="journal article" date="2019" name="Int. J. Syst. Evol. Microbiol.">
        <title>The Global Catalogue of Microorganisms (GCM) 10K type strain sequencing project: providing services to taxonomists for standard genome sequencing and annotation.</title>
        <authorList>
            <consortium name="The Broad Institute Genomics Platform"/>
            <consortium name="The Broad Institute Genome Sequencing Center for Infectious Disease"/>
            <person name="Wu L."/>
            <person name="Ma J."/>
        </authorList>
    </citation>
    <scope>NUCLEOTIDE SEQUENCE [LARGE SCALE GENOMIC DNA]</scope>
    <source>
        <strain evidence="2">JCM 10367</strain>
    </source>
</reference>
<proteinExistence type="predicted"/>
<dbReference type="InterPro" id="IPR036375">
    <property type="entry name" value="Hemopexin-like_dom_sf"/>
</dbReference>
<dbReference type="Pfam" id="PF00045">
    <property type="entry name" value="Hemopexin"/>
    <property type="match status" value="3"/>
</dbReference>
<dbReference type="PROSITE" id="PS51642">
    <property type="entry name" value="HEMOPEXIN_2"/>
    <property type="match status" value="4"/>
</dbReference>
<evidence type="ECO:0000313" key="1">
    <source>
        <dbReference type="EMBL" id="GAA0651568.1"/>
    </source>
</evidence>
<dbReference type="InterPro" id="IPR018487">
    <property type="entry name" value="Hemopexin-like_repeat"/>
</dbReference>
<sequence>MMTKAFFLRGAMYARYDLEHDRVDDGYPKPATAGWSGIDGTGFEPGIDAAVSLGNGKLYFFRGSSYLRIDEQRLAVDGEPAGIDGGWGGFPAAGFGDSLDSAVNWGNGKVYFFRGDSYLRYDIAGDRVDDGYPLPVSGNWPGFAEAGFTDGIEGGFVTGSGKAYFFRRGQYVRYDIAGDRVDDGYPLPVSGNWPGSAEAGFADSVDAVWTPAGAATPITPVGGRLTPGDHVWYFDGRISMSQDIPRTTWFPGSTGPADYQGHGKEIFQFVVHADGTIFRGQPHMRGFPGTYAWLNNNPGNITGRPGGPDYGQYPGKFNWHNFLIFPTREAGFRAIATFLRTANCPQRGPYRDLSILDAFECYAPASDGNNPVKYAQAVAEAAGVPTSTPVGSLNDAQMRLMQDKIAEVEGAIPGDVLTADSPELPQEIRSLL</sequence>